<sequence length="70" mass="7957">MVYSNPKDKYRLGGEWIEEVDERLDMIWQGALAAQKANCILGCIRTVVYSSKRLPSIVDLVPIIIDYTVV</sequence>
<evidence type="ECO:0000313" key="1">
    <source>
        <dbReference type="EMBL" id="TRZ22924.1"/>
    </source>
</evidence>
<comment type="caution">
    <text evidence="1">The sequence shown here is derived from an EMBL/GenBank/DDBJ whole genome shotgun (WGS) entry which is preliminary data.</text>
</comment>
<dbReference type="AlphaFoldDB" id="A0A8K1LQT9"/>
<evidence type="ECO:0000313" key="2">
    <source>
        <dbReference type="Proteomes" id="UP000796761"/>
    </source>
</evidence>
<reference evidence="1" key="1">
    <citation type="submission" date="2019-04" db="EMBL/GenBank/DDBJ databases">
        <title>Genome assembly of Zosterops borbonicus 15179.</title>
        <authorList>
            <person name="Leroy T."/>
            <person name="Anselmetti Y."/>
            <person name="Tilak M.-K."/>
            <person name="Nabholz B."/>
        </authorList>
    </citation>
    <scope>NUCLEOTIDE SEQUENCE</scope>
    <source>
        <strain evidence="1">HGM_15179</strain>
        <tissue evidence="1">Muscle</tissue>
    </source>
</reference>
<gene>
    <name evidence="1" type="ORF">HGM15179_004233</name>
</gene>
<name>A0A8K1LQT9_9PASS</name>
<proteinExistence type="predicted"/>
<dbReference type="Proteomes" id="UP000796761">
    <property type="component" value="Unassembled WGS sequence"/>
</dbReference>
<accession>A0A8K1LQT9</accession>
<dbReference type="EMBL" id="SWJQ01000086">
    <property type="protein sequence ID" value="TRZ22924.1"/>
    <property type="molecule type" value="Genomic_DNA"/>
</dbReference>
<keyword evidence="2" id="KW-1185">Reference proteome</keyword>
<dbReference type="OrthoDB" id="10532959at2759"/>
<organism evidence="1 2">
    <name type="scientific">Zosterops borbonicus</name>
    <dbReference type="NCBI Taxonomy" id="364589"/>
    <lineage>
        <taxon>Eukaryota</taxon>
        <taxon>Metazoa</taxon>
        <taxon>Chordata</taxon>
        <taxon>Craniata</taxon>
        <taxon>Vertebrata</taxon>
        <taxon>Euteleostomi</taxon>
        <taxon>Archelosauria</taxon>
        <taxon>Archosauria</taxon>
        <taxon>Dinosauria</taxon>
        <taxon>Saurischia</taxon>
        <taxon>Theropoda</taxon>
        <taxon>Coelurosauria</taxon>
        <taxon>Aves</taxon>
        <taxon>Neognathae</taxon>
        <taxon>Neoaves</taxon>
        <taxon>Telluraves</taxon>
        <taxon>Australaves</taxon>
        <taxon>Passeriformes</taxon>
        <taxon>Sylvioidea</taxon>
        <taxon>Zosteropidae</taxon>
        <taxon>Zosterops</taxon>
    </lineage>
</organism>
<protein>
    <submittedName>
        <fullName evidence="1">Uncharacterized protein</fullName>
    </submittedName>
</protein>